<dbReference type="EMBL" id="NESQ01000186">
    <property type="protein sequence ID" value="PUU76518.1"/>
    <property type="molecule type" value="Genomic_DNA"/>
</dbReference>
<evidence type="ECO:0000313" key="1">
    <source>
        <dbReference type="EMBL" id="PUU76518.1"/>
    </source>
</evidence>
<protein>
    <submittedName>
        <fullName evidence="1">Uncharacterized protein</fullName>
    </submittedName>
</protein>
<reference evidence="1 2" key="1">
    <citation type="submission" date="2017-04" db="EMBL/GenBank/DDBJ databases">
        <title>Draft genome sequence of Tuber borchii Vittad., a whitish edible truffle.</title>
        <authorList>
            <consortium name="DOE Joint Genome Institute"/>
            <person name="Murat C."/>
            <person name="Kuo A."/>
            <person name="Barry K.W."/>
            <person name="Clum A."/>
            <person name="Dockter R.B."/>
            <person name="Fauchery L."/>
            <person name="Iotti M."/>
            <person name="Kohler A."/>
            <person name="Labutti K."/>
            <person name="Lindquist E.A."/>
            <person name="Lipzen A."/>
            <person name="Ohm R.A."/>
            <person name="Wang M."/>
            <person name="Grigoriev I.V."/>
            <person name="Zambonelli A."/>
            <person name="Martin F.M."/>
        </authorList>
    </citation>
    <scope>NUCLEOTIDE SEQUENCE [LARGE SCALE GENOMIC DNA]</scope>
    <source>
        <strain evidence="1 2">Tbo3840</strain>
    </source>
</reference>
<dbReference type="Proteomes" id="UP000244722">
    <property type="component" value="Unassembled WGS sequence"/>
</dbReference>
<proteinExistence type="predicted"/>
<comment type="caution">
    <text evidence="1">The sequence shown here is derived from an EMBL/GenBank/DDBJ whole genome shotgun (WGS) entry which is preliminary data.</text>
</comment>
<keyword evidence="2" id="KW-1185">Reference proteome</keyword>
<accession>A0A2T6ZM03</accession>
<sequence length="66" mass="7502">MPLRLDEMLKCLLVLRATPLLHFKVSVNLRSTKSSYPKISSGCRRCTVLYTTYGSANETRLKKGVR</sequence>
<gene>
    <name evidence="1" type="ORF">B9Z19DRAFT_1088166</name>
</gene>
<name>A0A2T6ZM03_TUBBO</name>
<dbReference type="AlphaFoldDB" id="A0A2T6ZM03"/>
<evidence type="ECO:0000313" key="2">
    <source>
        <dbReference type="Proteomes" id="UP000244722"/>
    </source>
</evidence>
<organism evidence="1 2">
    <name type="scientific">Tuber borchii</name>
    <name type="common">White truffle</name>
    <dbReference type="NCBI Taxonomy" id="42251"/>
    <lineage>
        <taxon>Eukaryota</taxon>
        <taxon>Fungi</taxon>
        <taxon>Dikarya</taxon>
        <taxon>Ascomycota</taxon>
        <taxon>Pezizomycotina</taxon>
        <taxon>Pezizomycetes</taxon>
        <taxon>Pezizales</taxon>
        <taxon>Tuberaceae</taxon>
        <taxon>Tuber</taxon>
    </lineage>
</organism>